<proteinExistence type="predicted"/>
<keyword evidence="2" id="KW-1185">Reference proteome</keyword>
<dbReference type="AlphaFoldDB" id="A0A564YAU2"/>
<organism evidence="1 2">
    <name type="scientific">Hymenolepis diminuta</name>
    <name type="common">Rat tapeworm</name>
    <dbReference type="NCBI Taxonomy" id="6216"/>
    <lineage>
        <taxon>Eukaryota</taxon>
        <taxon>Metazoa</taxon>
        <taxon>Spiralia</taxon>
        <taxon>Lophotrochozoa</taxon>
        <taxon>Platyhelminthes</taxon>
        <taxon>Cestoda</taxon>
        <taxon>Eucestoda</taxon>
        <taxon>Cyclophyllidea</taxon>
        <taxon>Hymenolepididae</taxon>
        <taxon>Hymenolepis</taxon>
    </lineage>
</organism>
<evidence type="ECO:0000313" key="1">
    <source>
        <dbReference type="EMBL" id="VUZ44350.1"/>
    </source>
</evidence>
<reference evidence="1 2" key="1">
    <citation type="submission" date="2019-07" db="EMBL/GenBank/DDBJ databases">
        <authorList>
            <person name="Jastrzebski P J."/>
            <person name="Paukszto L."/>
            <person name="Jastrzebski P J."/>
        </authorList>
    </citation>
    <scope>NUCLEOTIDE SEQUENCE [LARGE SCALE GENOMIC DNA]</scope>
    <source>
        <strain evidence="1 2">WMS-il1</strain>
    </source>
</reference>
<gene>
    <name evidence="1" type="ORF">WMSIL1_LOCUS4428</name>
</gene>
<evidence type="ECO:0000313" key="2">
    <source>
        <dbReference type="Proteomes" id="UP000321570"/>
    </source>
</evidence>
<name>A0A564YAU2_HYMDI</name>
<protein>
    <submittedName>
        <fullName evidence="1">Uncharacterized protein</fullName>
    </submittedName>
</protein>
<sequence>MFTEGTVSVEGEIATKSAPRFIIIIIIIRIRVLSLRLQLRRRIIFERSVDFGLLDLTCSSFIASNHIRVGNEGLKIIVFIHEMM</sequence>
<dbReference type="EMBL" id="CABIJS010000123">
    <property type="protein sequence ID" value="VUZ44350.1"/>
    <property type="molecule type" value="Genomic_DNA"/>
</dbReference>
<dbReference type="Proteomes" id="UP000321570">
    <property type="component" value="Unassembled WGS sequence"/>
</dbReference>
<accession>A0A564YAU2</accession>